<dbReference type="AlphaFoldDB" id="A0A9X1PNW2"/>
<dbReference type="InterPro" id="IPR051459">
    <property type="entry name" value="Cytochrome_c-type_DH"/>
</dbReference>
<dbReference type="GO" id="GO:0020037">
    <property type="term" value="F:heme binding"/>
    <property type="evidence" value="ECO:0007669"/>
    <property type="project" value="InterPro"/>
</dbReference>
<dbReference type="GO" id="GO:0046872">
    <property type="term" value="F:metal ion binding"/>
    <property type="evidence" value="ECO:0007669"/>
    <property type="project" value="UniProtKB-KW"/>
</dbReference>
<keyword evidence="1 4" id="KW-0349">Heme</keyword>
<sequence length="314" mass="34570">MKKRWKVTGRALLVLSLIVGVFLIYIQFSYRQKYDVPQTGIVASRDSAVIARGEYLVMGVGHCWNCHAPDGETNLQTGSRIGMSGGLPFKLPFGTVYSANITSDTLTGIGGYSDEMLARTLRYSVRHDNTALIPFMAYNGMSDADIRAVISYLRTIKPIRNQVPKTHLNMAGKIVARFVLKPVVADPPAPKAITRDTSIAYGKYLATAVGNCVSCHTNRDKNTGAFVGSKFAGGYQMKSKTGVFVTPNLTPDPKTGVIASWKPSDFVRRFRAGAVRPHTPMPWKSFQSLSENDLKALYYFLHSLEPVNNNQVNP</sequence>
<dbReference type="EMBL" id="JAJTTC010000005">
    <property type="protein sequence ID" value="MCF0063739.1"/>
    <property type="molecule type" value="Genomic_DNA"/>
</dbReference>
<name>A0A9X1PNW2_9BACT</name>
<keyword evidence="5" id="KW-1133">Transmembrane helix</keyword>
<evidence type="ECO:0000259" key="6">
    <source>
        <dbReference type="PROSITE" id="PS51007"/>
    </source>
</evidence>
<dbReference type="InterPro" id="IPR036909">
    <property type="entry name" value="Cyt_c-like_dom_sf"/>
</dbReference>
<reference evidence="7" key="1">
    <citation type="submission" date="2021-12" db="EMBL/GenBank/DDBJ databases">
        <title>Novel species in genus Dyadobacter.</title>
        <authorList>
            <person name="Ma C."/>
        </authorList>
    </citation>
    <scope>NUCLEOTIDE SEQUENCE</scope>
    <source>
        <strain evidence="7">LJ419</strain>
    </source>
</reference>
<evidence type="ECO:0000256" key="3">
    <source>
        <dbReference type="ARBA" id="ARBA00023004"/>
    </source>
</evidence>
<dbReference type="InterPro" id="IPR009056">
    <property type="entry name" value="Cyt_c-like_dom"/>
</dbReference>
<keyword evidence="8" id="KW-1185">Reference proteome</keyword>
<proteinExistence type="predicted"/>
<dbReference type="RefSeq" id="WP_234656669.1">
    <property type="nucleotide sequence ID" value="NZ_CP094997.1"/>
</dbReference>
<dbReference type="Proteomes" id="UP001139000">
    <property type="component" value="Unassembled WGS sequence"/>
</dbReference>
<dbReference type="Gene3D" id="1.10.760.10">
    <property type="entry name" value="Cytochrome c-like domain"/>
    <property type="match status" value="2"/>
</dbReference>
<dbReference type="PROSITE" id="PS51007">
    <property type="entry name" value="CYTC"/>
    <property type="match status" value="2"/>
</dbReference>
<keyword evidence="5" id="KW-0472">Membrane</keyword>
<dbReference type="PANTHER" id="PTHR35008">
    <property type="entry name" value="BLL4482 PROTEIN-RELATED"/>
    <property type="match status" value="1"/>
</dbReference>
<organism evidence="7 8">
    <name type="scientific">Dyadobacter chenwenxiniae</name>
    <dbReference type="NCBI Taxonomy" id="2906456"/>
    <lineage>
        <taxon>Bacteria</taxon>
        <taxon>Pseudomonadati</taxon>
        <taxon>Bacteroidota</taxon>
        <taxon>Cytophagia</taxon>
        <taxon>Cytophagales</taxon>
        <taxon>Spirosomataceae</taxon>
        <taxon>Dyadobacter</taxon>
    </lineage>
</organism>
<keyword evidence="2 4" id="KW-0479">Metal-binding</keyword>
<keyword evidence="3 4" id="KW-0408">Iron</keyword>
<gene>
    <name evidence="7" type="ORF">LXM26_19655</name>
</gene>
<dbReference type="PANTHER" id="PTHR35008:SF8">
    <property type="entry name" value="ALCOHOL DEHYDROGENASE CYTOCHROME C SUBUNIT"/>
    <property type="match status" value="1"/>
</dbReference>
<dbReference type="GO" id="GO:0009055">
    <property type="term" value="F:electron transfer activity"/>
    <property type="evidence" value="ECO:0007669"/>
    <property type="project" value="InterPro"/>
</dbReference>
<dbReference type="SUPFAM" id="SSF46626">
    <property type="entry name" value="Cytochrome c"/>
    <property type="match status" value="2"/>
</dbReference>
<feature type="domain" description="Cytochrome c" evidence="6">
    <location>
        <begin position="197"/>
        <end position="305"/>
    </location>
</feature>
<evidence type="ECO:0000256" key="4">
    <source>
        <dbReference type="PROSITE-ProRule" id="PRU00433"/>
    </source>
</evidence>
<keyword evidence="5" id="KW-0812">Transmembrane</keyword>
<dbReference type="Pfam" id="PF00034">
    <property type="entry name" value="Cytochrom_C"/>
    <property type="match status" value="1"/>
</dbReference>
<evidence type="ECO:0000256" key="1">
    <source>
        <dbReference type="ARBA" id="ARBA00022617"/>
    </source>
</evidence>
<evidence type="ECO:0000313" key="8">
    <source>
        <dbReference type="Proteomes" id="UP001139000"/>
    </source>
</evidence>
<feature type="domain" description="Cytochrome c" evidence="6">
    <location>
        <begin position="48"/>
        <end position="157"/>
    </location>
</feature>
<comment type="caution">
    <text evidence="7">The sequence shown here is derived from an EMBL/GenBank/DDBJ whole genome shotgun (WGS) entry which is preliminary data.</text>
</comment>
<evidence type="ECO:0000256" key="2">
    <source>
        <dbReference type="ARBA" id="ARBA00022723"/>
    </source>
</evidence>
<protein>
    <submittedName>
        <fullName evidence="7">Cytochrome c</fullName>
    </submittedName>
</protein>
<accession>A0A9X1PNW2</accession>
<evidence type="ECO:0000313" key="7">
    <source>
        <dbReference type="EMBL" id="MCF0063739.1"/>
    </source>
</evidence>
<evidence type="ECO:0000256" key="5">
    <source>
        <dbReference type="SAM" id="Phobius"/>
    </source>
</evidence>
<feature type="transmembrane region" description="Helical" evidence="5">
    <location>
        <begin position="12"/>
        <end position="30"/>
    </location>
</feature>